<keyword evidence="4" id="KW-1185">Reference proteome</keyword>
<dbReference type="InterPro" id="IPR050216">
    <property type="entry name" value="LRR_domain-containing"/>
</dbReference>
<evidence type="ECO:0000256" key="1">
    <source>
        <dbReference type="ARBA" id="ARBA00022614"/>
    </source>
</evidence>
<proteinExistence type="predicted"/>
<accession>A0A8C4R8X1</accession>
<evidence type="ECO:0000313" key="3">
    <source>
        <dbReference type="Ensembl" id="ENSEBUP00000026088.1"/>
    </source>
</evidence>
<dbReference type="Pfam" id="PF13855">
    <property type="entry name" value="LRR_8"/>
    <property type="match status" value="1"/>
</dbReference>
<dbReference type="InterPro" id="IPR001611">
    <property type="entry name" value="Leu-rich_rpt"/>
</dbReference>
<reference evidence="3" key="1">
    <citation type="submission" date="2025-08" db="UniProtKB">
        <authorList>
            <consortium name="Ensembl"/>
        </authorList>
    </citation>
    <scope>IDENTIFICATION</scope>
</reference>
<dbReference type="AlphaFoldDB" id="A0A8C4R8X1"/>
<organism evidence="3 4">
    <name type="scientific">Eptatretus burgeri</name>
    <name type="common">Inshore hagfish</name>
    <dbReference type="NCBI Taxonomy" id="7764"/>
    <lineage>
        <taxon>Eukaryota</taxon>
        <taxon>Metazoa</taxon>
        <taxon>Chordata</taxon>
        <taxon>Craniata</taxon>
        <taxon>Vertebrata</taxon>
        <taxon>Cyclostomata</taxon>
        <taxon>Myxini</taxon>
        <taxon>Myxiniformes</taxon>
        <taxon>Myxinidae</taxon>
        <taxon>Eptatretinae</taxon>
        <taxon>Eptatretus</taxon>
    </lineage>
</organism>
<evidence type="ECO:0000256" key="2">
    <source>
        <dbReference type="ARBA" id="ARBA00022737"/>
    </source>
</evidence>
<evidence type="ECO:0000313" key="4">
    <source>
        <dbReference type="Proteomes" id="UP000694388"/>
    </source>
</evidence>
<keyword evidence="1" id="KW-0433">Leucine-rich repeat</keyword>
<sequence>MILKVGELTFMIFNLSDCKLICIPDAVFKMMRAVCARVQIARLSCNELPSLSVRFINTFSKLQELVLQGNQLQRLPDEVARMPCLIYIDLSRNKFQEFPEVVTQSASLQKICLQENKICRHKDLKVREVHTARITAGYAALSEVARPNISVGTLNGPDGGNLSGKKLSMSRTTVTEIRRMRMAEGAPRRPRVVQQKLCV</sequence>
<dbReference type="SUPFAM" id="SSF52075">
    <property type="entry name" value="Outer arm dynein light chain 1"/>
    <property type="match status" value="1"/>
</dbReference>
<dbReference type="GO" id="GO:0005737">
    <property type="term" value="C:cytoplasm"/>
    <property type="evidence" value="ECO:0007669"/>
    <property type="project" value="TreeGrafter"/>
</dbReference>
<reference evidence="3" key="2">
    <citation type="submission" date="2025-09" db="UniProtKB">
        <authorList>
            <consortium name="Ensembl"/>
        </authorList>
    </citation>
    <scope>IDENTIFICATION</scope>
</reference>
<keyword evidence="2" id="KW-0677">Repeat</keyword>
<dbReference type="GeneTree" id="ENSGT00730000111199"/>
<protein>
    <submittedName>
        <fullName evidence="3">Leucine rich repeat containing 20</fullName>
    </submittedName>
</protein>
<dbReference type="Proteomes" id="UP000694388">
    <property type="component" value="Unplaced"/>
</dbReference>
<dbReference type="Ensembl" id="ENSEBUT00000026664.1">
    <property type="protein sequence ID" value="ENSEBUP00000026088.1"/>
    <property type="gene ID" value="ENSEBUG00000016074.1"/>
</dbReference>
<dbReference type="InterPro" id="IPR032675">
    <property type="entry name" value="LRR_dom_sf"/>
</dbReference>
<dbReference type="PANTHER" id="PTHR48051:SF1">
    <property type="entry name" value="RAS SUPPRESSOR PROTEIN 1"/>
    <property type="match status" value="1"/>
</dbReference>
<dbReference type="PANTHER" id="PTHR48051">
    <property type="match status" value="1"/>
</dbReference>
<dbReference type="Gene3D" id="3.80.10.10">
    <property type="entry name" value="Ribonuclease Inhibitor"/>
    <property type="match status" value="1"/>
</dbReference>
<name>A0A8C4R8X1_EPTBU</name>